<keyword evidence="2" id="KW-0411">Iron-sulfur</keyword>
<evidence type="ECO:0000256" key="3">
    <source>
        <dbReference type="SAM" id="SignalP"/>
    </source>
</evidence>
<keyword evidence="1" id="KW-0408">Iron</keyword>
<dbReference type="Proteomes" id="UP000019335">
    <property type="component" value="Chromosome 2"/>
</dbReference>
<protein>
    <recommendedName>
        <fullName evidence="4">2Fe-2S ferredoxin-type domain-containing protein</fullName>
    </recommendedName>
</protein>
<dbReference type="InterPro" id="IPR001041">
    <property type="entry name" value="2Fe-2S_ferredoxin-type"/>
</dbReference>
<name>W7TRI8_9STRA</name>
<evidence type="ECO:0000256" key="2">
    <source>
        <dbReference type="ARBA" id="ARBA00023014"/>
    </source>
</evidence>
<feature type="chain" id="PRO_5004904553" description="2Fe-2S ferredoxin-type domain-containing protein" evidence="3">
    <location>
        <begin position="25"/>
        <end position="115"/>
    </location>
</feature>
<comment type="caution">
    <text evidence="5">The sequence shown here is derived from an EMBL/GenBank/DDBJ whole genome shotgun (WGS) entry which is preliminary data.</text>
</comment>
<dbReference type="SUPFAM" id="SSF54292">
    <property type="entry name" value="2Fe-2S ferredoxin-like"/>
    <property type="match status" value="1"/>
</dbReference>
<dbReference type="InterPro" id="IPR012675">
    <property type="entry name" value="Beta-grasp_dom_sf"/>
</dbReference>
<sequence length="115" mass="12338">MKHQANTMMLRIVQALTLLMATTAFFAPHAPSAGIKRGGPVYNGDVEVIWPGNKKVKAKPGEALKAVAARARYTPNYGCEEGKCGSCEHKGSDGKKYRVCITKVPKIAGPLTLKP</sequence>
<reference evidence="5 6" key="1">
    <citation type="journal article" date="2014" name="Mol. Plant">
        <title>Chromosome Scale Genome Assembly and Transcriptome Profiling of Nannochloropsis gaditana in Nitrogen Depletion.</title>
        <authorList>
            <person name="Corteggiani Carpinelli E."/>
            <person name="Telatin A."/>
            <person name="Vitulo N."/>
            <person name="Forcato C."/>
            <person name="D'Angelo M."/>
            <person name="Schiavon R."/>
            <person name="Vezzi A."/>
            <person name="Giacometti G.M."/>
            <person name="Morosinotto T."/>
            <person name="Valle G."/>
        </authorList>
    </citation>
    <scope>NUCLEOTIDE SEQUENCE [LARGE SCALE GENOMIC DNA]</scope>
    <source>
        <strain evidence="5 6">B-31</strain>
    </source>
</reference>
<accession>W7TRI8</accession>
<gene>
    <name evidence="5" type="ORF">Naga_100106g15</name>
</gene>
<evidence type="ECO:0000313" key="5">
    <source>
        <dbReference type="EMBL" id="EWM29870.1"/>
    </source>
</evidence>
<keyword evidence="6" id="KW-1185">Reference proteome</keyword>
<proteinExistence type="predicted"/>
<dbReference type="PROSITE" id="PS00197">
    <property type="entry name" value="2FE2S_FER_1"/>
    <property type="match status" value="1"/>
</dbReference>
<organism evidence="5 6">
    <name type="scientific">Nannochloropsis gaditana</name>
    <dbReference type="NCBI Taxonomy" id="72520"/>
    <lineage>
        <taxon>Eukaryota</taxon>
        <taxon>Sar</taxon>
        <taxon>Stramenopiles</taxon>
        <taxon>Ochrophyta</taxon>
        <taxon>Eustigmatophyceae</taxon>
        <taxon>Eustigmatales</taxon>
        <taxon>Monodopsidaceae</taxon>
        <taxon>Nannochloropsis</taxon>
    </lineage>
</organism>
<keyword evidence="3" id="KW-0732">Signal</keyword>
<dbReference type="GO" id="GO:0051537">
    <property type="term" value="F:2 iron, 2 sulfur cluster binding"/>
    <property type="evidence" value="ECO:0007669"/>
    <property type="project" value="UniProtKB-KW"/>
</dbReference>
<dbReference type="AlphaFoldDB" id="W7TRI8"/>
<dbReference type="EMBL" id="AZIL01000115">
    <property type="protein sequence ID" value="EWM29870.1"/>
    <property type="molecule type" value="Genomic_DNA"/>
</dbReference>
<dbReference type="Pfam" id="PF00111">
    <property type="entry name" value="Fer2"/>
    <property type="match status" value="1"/>
</dbReference>
<dbReference type="InterPro" id="IPR036010">
    <property type="entry name" value="2Fe-2S_ferredoxin-like_sf"/>
</dbReference>
<dbReference type="InterPro" id="IPR006058">
    <property type="entry name" value="2Fe2S_fd_BS"/>
</dbReference>
<keyword evidence="1" id="KW-0001">2Fe-2S</keyword>
<dbReference type="Gene3D" id="3.10.20.30">
    <property type="match status" value="1"/>
</dbReference>
<evidence type="ECO:0000259" key="4">
    <source>
        <dbReference type="Pfam" id="PF00111"/>
    </source>
</evidence>
<keyword evidence="1" id="KW-0479">Metal-binding</keyword>
<evidence type="ECO:0000256" key="1">
    <source>
        <dbReference type="ARBA" id="ARBA00022714"/>
    </source>
</evidence>
<feature type="signal peptide" evidence="3">
    <location>
        <begin position="1"/>
        <end position="24"/>
    </location>
</feature>
<feature type="domain" description="2Fe-2S ferredoxin-type" evidence="4">
    <location>
        <begin position="54"/>
        <end position="94"/>
    </location>
</feature>
<dbReference type="OrthoDB" id="184082at2759"/>
<dbReference type="CDD" id="cd00207">
    <property type="entry name" value="fer2"/>
    <property type="match status" value="1"/>
</dbReference>
<evidence type="ECO:0000313" key="6">
    <source>
        <dbReference type="Proteomes" id="UP000019335"/>
    </source>
</evidence>